<gene>
    <name evidence="2" type="ORF">H0264_32365</name>
</gene>
<organism evidence="2 3">
    <name type="scientific">Nocardia huaxiensis</name>
    <dbReference type="NCBI Taxonomy" id="2755382"/>
    <lineage>
        <taxon>Bacteria</taxon>
        <taxon>Bacillati</taxon>
        <taxon>Actinomycetota</taxon>
        <taxon>Actinomycetes</taxon>
        <taxon>Mycobacteriales</taxon>
        <taxon>Nocardiaceae</taxon>
        <taxon>Nocardia</taxon>
    </lineage>
</organism>
<dbReference type="KEGG" id="nhu:H0264_32365"/>
<dbReference type="Proteomes" id="UP000515512">
    <property type="component" value="Chromosome"/>
</dbReference>
<sequence>MRSPTSTDQPWRRAAALSLRALAAIGLVAGVAACDSGTAVQNAAEPAVPNLDLPAVESLRIGAHDAIGTTADGLYLVADGALSGADPLTGKTK</sequence>
<dbReference type="EMBL" id="CP059399">
    <property type="protein sequence ID" value="QLY29859.1"/>
    <property type="molecule type" value="Genomic_DNA"/>
</dbReference>
<keyword evidence="3" id="KW-1185">Reference proteome</keyword>
<evidence type="ECO:0000313" key="3">
    <source>
        <dbReference type="Proteomes" id="UP000515512"/>
    </source>
</evidence>
<dbReference type="AlphaFoldDB" id="A0A7D6ZFR8"/>
<dbReference type="RefSeq" id="WP_181581062.1">
    <property type="nucleotide sequence ID" value="NZ_CP059399.1"/>
</dbReference>
<feature type="chain" id="PRO_5038393019" evidence="1">
    <location>
        <begin position="30"/>
        <end position="93"/>
    </location>
</feature>
<protein>
    <submittedName>
        <fullName evidence="2">Uncharacterized protein</fullName>
    </submittedName>
</protein>
<dbReference type="PROSITE" id="PS51257">
    <property type="entry name" value="PROKAR_LIPOPROTEIN"/>
    <property type="match status" value="1"/>
</dbReference>
<feature type="signal peptide" evidence="1">
    <location>
        <begin position="1"/>
        <end position="29"/>
    </location>
</feature>
<reference evidence="2 3" key="1">
    <citation type="submission" date="2020-07" db="EMBL/GenBank/DDBJ databases">
        <authorList>
            <person name="Zhuang K."/>
            <person name="Ran Y."/>
        </authorList>
    </citation>
    <scope>NUCLEOTIDE SEQUENCE [LARGE SCALE GENOMIC DNA]</scope>
    <source>
        <strain evidence="2 3">WCH-YHL-001</strain>
    </source>
</reference>
<name>A0A7D6ZFR8_9NOCA</name>
<evidence type="ECO:0000313" key="2">
    <source>
        <dbReference type="EMBL" id="QLY29859.1"/>
    </source>
</evidence>
<proteinExistence type="predicted"/>
<accession>A0A7D6ZFR8</accession>
<evidence type="ECO:0000256" key="1">
    <source>
        <dbReference type="SAM" id="SignalP"/>
    </source>
</evidence>
<keyword evidence="1" id="KW-0732">Signal</keyword>